<evidence type="ECO:0000313" key="2">
    <source>
        <dbReference type="Proteomes" id="UP001185922"/>
    </source>
</evidence>
<name>A0AAE4UBC0_9ACTN</name>
<comment type="caution">
    <text evidence="1">The sequence shown here is derived from an EMBL/GenBank/DDBJ whole genome shotgun (WGS) entry which is preliminary data.</text>
</comment>
<gene>
    <name evidence="1" type="ORF">R3Q15_22045</name>
</gene>
<protein>
    <submittedName>
        <fullName evidence="1">Polysaccharide pyruvyl transferase family protein</fullName>
    </submittedName>
</protein>
<dbReference type="RefSeq" id="WP_152528524.1">
    <property type="nucleotide sequence ID" value="NZ_JAWLKH010000036.1"/>
</dbReference>
<sequence length="370" mass="40548">MAEHRKDSEFRSQAIDESITVFFWCSGQDDNIGDVVLRRCLYGQLVRHAMGSIHVYVGKSSDSFIEALGLDSRATLYRSKSAWLRAILCSSQSPLVVFDPGELRLNDSVVPHLALLPMQVLARARGGRSVKLGISIRSDLPTSAVSRLAFRLSGALVSDVVWRDVATARIYAGGRLGCDWAFGDYDERAWAAEAPRNFLAISVRDDKPLWTQAHADTIREFCDQQGLTPIVFVQVRRDNDVASRLAERIGCDLVLWPSHVTHAEQEGIVRQLMRQSVAVLGDRLHALIVGATEGAIPVGLTGIDDTKIGAHLEAIGLFTYTREISSLSPHGLTAFLRSVISKRAQVANAISDANRVVAEMGYAIRGEAGR</sequence>
<dbReference type="EMBL" id="JAWLKH010000036">
    <property type="protein sequence ID" value="MDV6314523.1"/>
    <property type="molecule type" value="Genomic_DNA"/>
</dbReference>
<dbReference type="Proteomes" id="UP001185922">
    <property type="component" value="Unassembled WGS sequence"/>
</dbReference>
<organism evidence="1 2">
    <name type="scientific">Gordonia amicalis</name>
    <dbReference type="NCBI Taxonomy" id="89053"/>
    <lineage>
        <taxon>Bacteria</taxon>
        <taxon>Bacillati</taxon>
        <taxon>Actinomycetota</taxon>
        <taxon>Actinomycetes</taxon>
        <taxon>Mycobacteriales</taxon>
        <taxon>Gordoniaceae</taxon>
        <taxon>Gordonia</taxon>
    </lineage>
</organism>
<reference evidence="1" key="1">
    <citation type="submission" date="2023-10" db="EMBL/GenBank/DDBJ databases">
        <title>Development of a sustainable strategy for remediation of hydrocarbon-contaminated territories based on the waste exchange concept.</title>
        <authorList>
            <person name="Krivoruchko A."/>
        </authorList>
    </citation>
    <scope>NUCLEOTIDE SEQUENCE</scope>
    <source>
        <strain evidence="1">IEGM 1279</strain>
    </source>
</reference>
<evidence type="ECO:0000313" key="1">
    <source>
        <dbReference type="EMBL" id="MDV6314523.1"/>
    </source>
</evidence>
<proteinExistence type="predicted"/>
<dbReference type="GO" id="GO:0016740">
    <property type="term" value="F:transferase activity"/>
    <property type="evidence" value="ECO:0007669"/>
    <property type="project" value="UniProtKB-KW"/>
</dbReference>
<keyword evidence="1" id="KW-0808">Transferase</keyword>
<accession>A0AAE4UBC0</accession>
<dbReference type="AlphaFoldDB" id="A0AAE4UBC0"/>